<dbReference type="InterPro" id="IPR029058">
    <property type="entry name" value="AB_hydrolase_fold"/>
</dbReference>
<evidence type="ECO:0000256" key="1">
    <source>
        <dbReference type="ARBA" id="ARBA00022729"/>
    </source>
</evidence>
<evidence type="ECO:0000256" key="2">
    <source>
        <dbReference type="SAM" id="SignalP"/>
    </source>
</evidence>
<dbReference type="SUPFAM" id="SSF53474">
    <property type="entry name" value="alpha/beta-Hydrolases"/>
    <property type="match status" value="1"/>
</dbReference>
<dbReference type="PANTHER" id="PTHR43037:SF1">
    <property type="entry name" value="BLL1128 PROTEIN"/>
    <property type="match status" value="1"/>
</dbReference>
<dbReference type="AlphaFoldDB" id="A0A3N4M4L9"/>
<evidence type="ECO:0000313" key="5">
    <source>
        <dbReference type="Proteomes" id="UP000279089"/>
    </source>
</evidence>
<dbReference type="InterPro" id="IPR050955">
    <property type="entry name" value="Plant_Biomass_Hydrol_Est"/>
</dbReference>
<feature type="chain" id="PRO_5018329640" evidence="2">
    <location>
        <begin position="19"/>
        <end position="257"/>
    </location>
</feature>
<evidence type="ECO:0000313" key="4">
    <source>
        <dbReference type="EMBL" id="RPD38052.1"/>
    </source>
</evidence>
<dbReference type="RefSeq" id="WP_120519320.1">
    <property type="nucleotide sequence ID" value="NZ_QXZY01000018.1"/>
</dbReference>
<evidence type="ECO:0000259" key="3">
    <source>
        <dbReference type="Pfam" id="PF02230"/>
    </source>
</evidence>
<reference evidence="5" key="1">
    <citation type="submission" date="2018-11" db="EMBL/GenBank/DDBJ databases">
        <title>Chitinophaga lutea sp.nov., isolate from arsenic contaminated soil.</title>
        <authorList>
            <person name="Zong Y."/>
        </authorList>
    </citation>
    <scope>NUCLEOTIDE SEQUENCE [LARGE SCALE GENOMIC DNA]</scope>
    <source>
        <strain evidence="5">YLT18</strain>
    </source>
</reference>
<sequence>MRHIFLFLLLCCPFFAGAQDFEAKWFLRGADTLPYRILLPENYSTVRKYPLIVFMHGAGERGNDNQAQLTHGSALFLKDSIRKAFPAIVIFPQCAKNTSWATLRPELDSAGNRIGFSFPAEAAPTVPSALLYQLIDSLLASKSVDTKRVYVGGLSMGGMGTFDMLSRFPSRFAAAFPICGAGNETLSSRYAKNTALWIFHGGDDKVVPPGSSRKFYALLKAAGADVKYTEYPGVGHNSWDNAFVEPELLPWLFSHHK</sequence>
<dbReference type="Pfam" id="PF02230">
    <property type="entry name" value="Abhydrolase_2"/>
    <property type="match status" value="1"/>
</dbReference>
<gene>
    <name evidence="4" type="ORF">EG028_26940</name>
</gene>
<feature type="domain" description="Phospholipase/carboxylesterase/thioesterase" evidence="3">
    <location>
        <begin position="48"/>
        <end position="242"/>
    </location>
</feature>
<protein>
    <submittedName>
        <fullName evidence="4">Phospholipase</fullName>
    </submittedName>
</protein>
<feature type="signal peptide" evidence="2">
    <location>
        <begin position="1"/>
        <end position="18"/>
    </location>
</feature>
<keyword evidence="1 2" id="KW-0732">Signal</keyword>
<dbReference type="Proteomes" id="UP000279089">
    <property type="component" value="Unassembled WGS sequence"/>
</dbReference>
<accession>A0A3N4M4L9</accession>
<keyword evidence="5" id="KW-1185">Reference proteome</keyword>
<dbReference type="OrthoDB" id="9764953at2"/>
<proteinExistence type="predicted"/>
<comment type="caution">
    <text evidence="4">The sequence shown here is derived from an EMBL/GenBank/DDBJ whole genome shotgun (WGS) entry which is preliminary data.</text>
</comment>
<dbReference type="InterPro" id="IPR003140">
    <property type="entry name" value="PLipase/COase/thioEstase"/>
</dbReference>
<dbReference type="PANTHER" id="PTHR43037">
    <property type="entry name" value="UNNAMED PRODUCT-RELATED"/>
    <property type="match status" value="1"/>
</dbReference>
<name>A0A3N4M4L9_9BACT</name>
<dbReference type="GO" id="GO:0016787">
    <property type="term" value="F:hydrolase activity"/>
    <property type="evidence" value="ECO:0007669"/>
    <property type="project" value="InterPro"/>
</dbReference>
<dbReference type="EMBL" id="RMBX01000019">
    <property type="protein sequence ID" value="RPD38052.1"/>
    <property type="molecule type" value="Genomic_DNA"/>
</dbReference>
<dbReference type="Gene3D" id="3.40.50.1820">
    <property type="entry name" value="alpha/beta hydrolase"/>
    <property type="match status" value="1"/>
</dbReference>
<organism evidence="4 5">
    <name type="scientific">Chitinophaga barathri</name>
    <dbReference type="NCBI Taxonomy" id="1647451"/>
    <lineage>
        <taxon>Bacteria</taxon>
        <taxon>Pseudomonadati</taxon>
        <taxon>Bacteroidota</taxon>
        <taxon>Chitinophagia</taxon>
        <taxon>Chitinophagales</taxon>
        <taxon>Chitinophagaceae</taxon>
        <taxon>Chitinophaga</taxon>
    </lineage>
</organism>